<gene>
    <name evidence="1" type="ORF">GPUH_LOCUS25665</name>
</gene>
<reference evidence="3" key="1">
    <citation type="submission" date="2016-06" db="UniProtKB">
        <authorList>
            <consortium name="WormBaseParasite"/>
        </authorList>
    </citation>
    <scope>IDENTIFICATION</scope>
</reference>
<evidence type="ECO:0000313" key="3">
    <source>
        <dbReference type="WBParaSite" id="GPUH_0002569801-mRNA-1"/>
    </source>
</evidence>
<keyword evidence="2" id="KW-1185">Reference proteome</keyword>
<accession>A0A183EXH7</accession>
<dbReference type="AlphaFoldDB" id="A0A183EXH7"/>
<reference evidence="1 2" key="2">
    <citation type="submission" date="2018-11" db="EMBL/GenBank/DDBJ databases">
        <authorList>
            <consortium name="Pathogen Informatics"/>
        </authorList>
    </citation>
    <scope>NUCLEOTIDE SEQUENCE [LARGE SCALE GENOMIC DNA]</scope>
</reference>
<protein>
    <submittedName>
        <fullName evidence="3">P/Homo B domain-containing protein</fullName>
    </submittedName>
</protein>
<organism evidence="3">
    <name type="scientific">Gongylonema pulchrum</name>
    <dbReference type="NCBI Taxonomy" id="637853"/>
    <lineage>
        <taxon>Eukaryota</taxon>
        <taxon>Metazoa</taxon>
        <taxon>Ecdysozoa</taxon>
        <taxon>Nematoda</taxon>
        <taxon>Chromadorea</taxon>
        <taxon>Rhabditida</taxon>
        <taxon>Spirurina</taxon>
        <taxon>Spiruromorpha</taxon>
        <taxon>Spiruroidea</taxon>
        <taxon>Gongylonematidae</taxon>
        <taxon>Gongylonema</taxon>
    </lineage>
</organism>
<dbReference type="WBParaSite" id="GPUH_0002569801-mRNA-1">
    <property type="protein sequence ID" value="GPUH_0002569801-mRNA-1"/>
    <property type="gene ID" value="GPUH_0002569801"/>
</dbReference>
<evidence type="ECO:0000313" key="1">
    <source>
        <dbReference type="EMBL" id="VDN44491.1"/>
    </source>
</evidence>
<proteinExistence type="predicted"/>
<sequence length="87" mass="9458">MRCPVTVYSEGTRLNALQLISESHAKAAKLELEIRNDAGESRLIIFRPNWQLSGDSEKAGVAPCHFEGFSSDGEHSAMSTCSLSLFG</sequence>
<dbReference type="Proteomes" id="UP000271098">
    <property type="component" value="Unassembled WGS sequence"/>
</dbReference>
<evidence type="ECO:0000313" key="2">
    <source>
        <dbReference type="Proteomes" id="UP000271098"/>
    </source>
</evidence>
<dbReference type="EMBL" id="UYRT01106186">
    <property type="protein sequence ID" value="VDN44491.1"/>
    <property type="molecule type" value="Genomic_DNA"/>
</dbReference>
<name>A0A183EXH7_9BILA</name>